<dbReference type="PANTHER" id="PTHR10695">
    <property type="entry name" value="DEPHOSPHO-COA KINASE-RELATED"/>
    <property type="match status" value="1"/>
</dbReference>
<evidence type="ECO:0008006" key="4">
    <source>
        <dbReference type="Google" id="ProtNLM"/>
    </source>
</evidence>
<dbReference type="RefSeq" id="XP_033597678.1">
    <property type="nucleotide sequence ID" value="XM_033739117.1"/>
</dbReference>
<accession>A0A6A6W0X7</accession>
<evidence type="ECO:0000313" key="3">
    <source>
        <dbReference type="Proteomes" id="UP000799437"/>
    </source>
</evidence>
<feature type="region of interest" description="Disordered" evidence="1">
    <location>
        <begin position="389"/>
        <end position="427"/>
    </location>
</feature>
<evidence type="ECO:0000313" key="2">
    <source>
        <dbReference type="EMBL" id="KAF2755227.1"/>
    </source>
</evidence>
<dbReference type="GeneID" id="54480171"/>
<reference evidence="2" key="1">
    <citation type="journal article" date="2020" name="Stud. Mycol.">
        <title>101 Dothideomycetes genomes: a test case for predicting lifestyles and emergence of pathogens.</title>
        <authorList>
            <person name="Haridas S."/>
            <person name="Albert R."/>
            <person name="Binder M."/>
            <person name="Bloem J."/>
            <person name="Labutti K."/>
            <person name="Salamov A."/>
            <person name="Andreopoulos B."/>
            <person name="Baker S."/>
            <person name="Barry K."/>
            <person name="Bills G."/>
            <person name="Bluhm B."/>
            <person name="Cannon C."/>
            <person name="Castanera R."/>
            <person name="Culley D."/>
            <person name="Daum C."/>
            <person name="Ezra D."/>
            <person name="Gonzalez J."/>
            <person name="Henrissat B."/>
            <person name="Kuo A."/>
            <person name="Liang C."/>
            <person name="Lipzen A."/>
            <person name="Lutzoni F."/>
            <person name="Magnuson J."/>
            <person name="Mondo S."/>
            <person name="Nolan M."/>
            <person name="Ohm R."/>
            <person name="Pangilinan J."/>
            <person name="Park H.-J."/>
            <person name="Ramirez L."/>
            <person name="Alfaro M."/>
            <person name="Sun H."/>
            <person name="Tritt A."/>
            <person name="Yoshinaga Y."/>
            <person name="Zwiers L.-H."/>
            <person name="Turgeon B."/>
            <person name="Goodwin S."/>
            <person name="Spatafora J."/>
            <person name="Crous P."/>
            <person name="Grigoriev I."/>
        </authorList>
    </citation>
    <scope>NUCLEOTIDE SEQUENCE</scope>
    <source>
        <strain evidence="2">CBS 121739</strain>
    </source>
</reference>
<dbReference type="PANTHER" id="PTHR10695:SF46">
    <property type="entry name" value="BIFUNCTIONAL COENZYME A SYNTHASE-RELATED"/>
    <property type="match status" value="1"/>
</dbReference>
<evidence type="ECO:0000256" key="1">
    <source>
        <dbReference type="SAM" id="MobiDB-lite"/>
    </source>
</evidence>
<dbReference type="AlphaFoldDB" id="A0A6A6W0X7"/>
<dbReference type="OrthoDB" id="330671at2759"/>
<name>A0A6A6W0X7_9PEZI</name>
<dbReference type="SUPFAM" id="SSF52374">
    <property type="entry name" value="Nucleotidylyl transferase"/>
    <property type="match status" value="1"/>
</dbReference>
<protein>
    <recommendedName>
        <fullName evidence="4">Pantetheine-phosphate adenylyltransferase family protein-like protein</fullName>
    </recommendedName>
</protein>
<sequence length="427" mass="46470">MPPIKPQSSLVLLPPAPSSPTYENLKAAYNTTLLTILRDASLKLDGTGGGAVLEIALPCPHLYGQEDAPRSTLYEPTQRLLANLYKLICVVCARGSINIEDVDGVDVRLILVAYPRNGKLHHAQSGSPEADAEGPVVTIQTLARSGRVWNMVYAVETEAGEQILRHFTTFHRSVAQVTKVRGGIVQVLPKDELNASSVAASDGQKKRKHASVAVGGTFDHLHIGHKLLLSMTAFMVDRAADTLDATEQEQDRTIIIGITGDELLQNKKYAEHLESWSARQQFVDAYMRSILDFSAHGQHLIRVDERTEPGPNGHVVHVTLPSGLVLQYVEIWDPFGPTITDQAISALVLSGETRRGGAAVNSKREEKAWLPLEVFEVDVLDAEEEFAAEAAAAHGSPKGGQDTFQSKLSSTEIRKKLSEKGAGRNKM</sequence>
<dbReference type="Gene3D" id="3.40.50.620">
    <property type="entry name" value="HUPs"/>
    <property type="match status" value="1"/>
</dbReference>
<dbReference type="GO" id="GO:0015937">
    <property type="term" value="P:coenzyme A biosynthetic process"/>
    <property type="evidence" value="ECO:0007669"/>
    <property type="project" value="TreeGrafter"/>
</dbReference>
<proteinExistence type="predicted"/>
<dbReference type="Proteomes" id="UP000799437">
    <property type="component" value="Unassembled WGS sequence"/>
</dbReference>
<dbReference type="InterPro" id="IPR014729">
    <property type="entry name" value="Rossmann-like_a/b/a_fold"/>
</dbReference>
<dbReference type="EMBL" id="ML996578">
    <property type="protein sequence ID" value="KAF2755227.1"/>
    <property type="molecule type" value="Genomic_DNA"/>
</dbReference>
<feature type="compositionally biased region" description="Polar residues" evidence="1">
    <location>
        <begin position="402"/>
        <end position="411"/>
    </location>
</feature>
<gene>
    <name evidence="2" type="ORF">EJ05DRAFT_126862</name>
</gene>
<organism evidence="2 3">
    <name type="scientific">Pseudovirgaria hyperparasitica</name>
    <dbReference type="NCBI Taxonomy" id="470096"/>
    <lineage>
        <taxon>Eukaryota</taxon>
        <taxon>Fungi</taxon>
        <taxon>Dikarya</taxon>
        <taxon>Ascomycota</taxon>
        <taxon>Pezizomycotina</taxon>
        <taxon>Dothideomycetes</taxon>
        <taxon>Dothideomycetes incertae sedis</taxon>
        <taxon>Acrospermales</taxon>
        <taxon>Acrospermaceae</taxon>
        <taxon>Pseudovirgaria</taxon>
    </lineage>
</organism>
<feature type="compositionally biased region" description="Basic and acidic residues" evidence="1">
    <location>
        <begin position="412"/>
        <end position="427"/>
    </location>
</feature>
<keyword evidence="3" id="KW-1185">Reference proteome</keyword>
<dbReference type="GO" id="GO:0004140">
    <property type="term" value="F:dephospho-CoA kinase activity"/>
    <property type="evidence" value="ECO:0007669"/>
    <property type="project" value="TreeGrafter"/>
</dbReference>